<dbReference type="HOGENOM" id="CLU_026180_0_0_6"/>
<accession>Q2SAY9</accession>
<dbReference type="KEGG" id="hch:HCH_05523"/>
<gene>
    <name evidence="1" type="ordered locus">HCH_05523</name>
</gene>
<dbReference type="AlphaFoldDB" id="Q2SAY9"/>
<evidence type="ECO:0000313" key="1">
    <source>
        <dbReference type="EMBL" id="ABC32185.1"/>
    </source>
</evidence>
<dbReference type="RefSeq" id="WP_011399248.1">
    <property type="nucleotide sequence ID" value="NC_007645.1"/>
</dbReference>
<dbReference type="STRING" id="349521.HCH_05523"/>
<keyword evidence="2" id="KW-1185">Reference proteome</keyword>
<dbReference type="EMBL" id="CP000155">
    <property type="protein sequence ID" value="ABC32185.1"/>
    <property type="molecule type" value="Genomic_DNA"/>
</dbReference>
<dbReference type="eggNOG" id="COG0189">
    <property type="taxonomic scope" value="Bacteria"/>
</dbReference>
<evidence type="ECO:0000313" key="2">
    <source>
        <dbReference type="Proteomes" id="UP000000238"/>
    </source>
</evidence>
<sequence length="386" mass="43743">MVVLITGARAPVALDWARIAIKSGHQVWLADNLRWPLGRYLQGVQGYLRLPPPKGDLSAYARALERLLREHKVDLLIPTCEEIFYLAQARPHVQADAHWFMPETELLFRLHSKLDSLSIMHGLGEVQAPETYLRCSPDEIENNPDTILKPVYSRFGRQVIRIPHQAALTPSQISAARPWVQQRKIVGQAICNYALFDQGKLIAHQAYLPEYCFNQAAASYFEPYTDPRLEEFARQFGHNTGYHGQAAFDFIEEAGQLFVLECNPRATSGLHLLRQTLRIDEQGRFAHTPGPAQPFRIGATLPLFFGASSLLQGKFGRLLHDYRRAQDALADEQTPLLQRAQWLALTEMFYRSARFRRPLTDASTFDIEWDGPDANVDADPAQDAPC</sequence>
<organism evidence="1 2">
    <name type="scientific">Hahella chejuensis (strain KCTC 2396)</name>
    <dbReference type="NCBI Taxonomy" id="349521"/>
    <lineage>
        <taxon>Bacteria</taxon>
        <taxon>Pseudomonadati</taxon>
        <taxon>Pseudomonadota</taxon>
        <taxon>Gammaproteobacteria</taxon>
        <taxon>Oceanospirillales</taxon>
        <taxon>Hahellaceae</taxon>
        <taxon>Hahella</taxon>
    </lineage>
</organism>
<protein>
    <submittedName>
        <fullName evidence="1">Probable biotin carboxylase</fullName>
    </submittedName>
</protein>
<dbReference type="Proteomes" id="UP000000238">
    <property type="component" value="Chromosome"/>
</dbReference>
<dbReference type="Gene3D" id="3.40.50.20">
    <property type="match status" value="1"/>
</dbReference>
<proteinExistence type="predicted"/>
<dbReference type="SUPFAM" id="SSF56059">
    <property type="entry name" value="Glutathione synthetase ATP-binding domain-like"/>
    <property type="match status" value="1"/>
</dbReference>
<name>Q2SAY9_HAHCH</name>
<reference evidence="1 2" key="1">
    <citation type="journal article" date="2005" name="Nucleic Acids Res.">
        <title>Genomic blueprint of Hahella chejuensis, a marine microbe producing an algicidal agent.</title>
        <authorList>
            <person name="Jeong H."/>
            <person name="Yim J.H."/>
            <person name="Lee C."/>
            <person name="Choi S.-H."/>
            <person name="Park Y.K."/>
            <person name="Yoon S.H."/>
            <person name="Hur C.-G."/>
            <person name="Kang H.-Y."/>
            <person name="Kim D."/>
            <person name="Lee H.H."/>
            <person name="Park K.H."/>
            <person name="Park S.-H."/>
            <person name="Park H.-S."/>
            <person name="Lee H.K."/>
            <person name="Oh T.K."/>
            <person name="Kim J.F."/>
        </authorList>
    </citation>
    <scope>NUCLEOTIDE SEQUENCE [LARGE SCALE GENOMIC DNA]</scope>
    <source>
        <strain evidence="1 2">KCTC 2396</strain>
    </source>
</reference>
<dbReference type="OrthoDB" id="40611at2"/>
<dbReference type="Gene3D" id="3.30.470.20">
    <property type="entry name" value="ATP-grasp fold, B domain"/>
    <property type="match status" value="1"/>
</dbReference>
<dbReference type="NCBIfam" id="NF005315">
    <property type="entry name" value="PRK06849.1"/>
    <property type="match status" value="1"/>
</dbReference>